<feature type="domain" description="Protein kinase" evidence="1">
    <location>
        <begin position="105"/>
        <end position="398"/>
    </location>
</feature>
<sequence>MSFVKTMKNVFFLFHASWIIFSEVLLHMTFTSYMLFIDRLTSRLASINILYVKIFQAFALNNKLIDEQLNNYLLKYTDNAPWTKNDIDYDTLYNLEQDYNVAFYSNGFKPINSGMISLVFKATNTNTCKPIIVKLKRKNINETLDEAIEKLLFFVYMLSFIPFFENYKIPDLINKNISIIQQQTDFKQEVENIVKIRDNCKNLKYVVVPKPVVEVTDNYPNAILMEYINGVTTSNVKEEDLEEFAKQVLKFGFVSTFIHGISHGDLHSGNILFIKDEASPSHKHKIGLLDFGIIYELNQDFKKKFLAVLVDVFSTSPREIAMKIFHSGLIEPLEIIENLPKEHYDSIIDMLSNIINDSMNVSKSVTHIQMYDFIYNLNNYINSNNMVKLGIRPSDNLLKIQLALTMAHGVTNKLCKNDYLPLANKVINELFHTDMIRSNDN</sequence>
<evidence type="ECO:0000259" key="1">
    <source>
        <dbReference type="PROSITE" id="PS50011"/>
    </source>
</evidence>
<dbReference type="AlphaFoldDB" id="A0A6C0IG81"/>
<dbReference type="InterPro" id="IPR051130">
    <property type="entry name" value="Mito_struct-func_regulator"/>
</dbReference>
<dbReference type="Gene3D" id="1.10.510.10">
    <property type="entry name" value="Transferase(Phosphotransferase) domain 1"/>
    <property type="match status" value="1"/>
</dbReference>
<dbReference type="GO" id="GO:0004672">
    <property type="term" value="F:protein kinase activity"/>
    <property type="evidence" value="ECO:0007669"/>
    <property type="project" value="InterPro"/>
</dbReference>
<dbReference type="EMBL" id="MN740170">
    <property type="protein sequence ID" value="QHT91819.1"/>
    <property type="molecule type" value="Genomic_DNA"/>
</dbReference>
<dbReference type="PANTHER" id="PTHR43173:SF19">
    <property type="entry name" value="AARF DOMAIN-CONTAINING PROTEIN KINASE 1"/>
    <property type="match status" value="1"/>
</dbReference>
<dbReference type="Pfam" id="PF03109">
    <property type="entry name" value="ABC1"/>
    <property type="match status" value="1"/>
</dbReference>
<evidence type="ECO:0000313" key="2">
    <source>
        <dbReference type="EMBL" id="QHT91819.1"/>
    </source>
</evidence>
<dbReference type="GO" id="GO:0005524">
    <property type="term" value="F:ATP binding"/>
    <property type="evidence" value="ECO:0007669"/>
    <property type="project" value="InterPro"/>
</dbReference>
<dbReference type="InterPro" id="IPR000719">
    <property type="entry name" value="Prot_kinase_dom"/>
</dbReference>
<protein>
    <recommendedName>
        <fullName evidence="1">Protein kinase domain-containing protein</fullName>
    </recommendedName>
</protein>
<dbReference type="PANTHER" id="PTHR43173">
    <property type="entry name" value="ABC1 FAMILY PROTEIN"/>
    <property type="match status" value="1"/>
</dbReference>
<dbReference type="SUPFAM" id="SSF56112">
    <property type="entry name" value="Protein kinase-like (PK-like)"/>
    <property type="match status" value="1"/>
</dbReference>
<reference evidence="2" key="1">
    <citation type="journal article" date="2020" name="Nature">
        <title>Giant virus diversity and host interactions through global metagenomics.</title>
        <authorList>
            <person name="Schulz F."/>
            <person name="Roux S."/>
            <person name="Paez-Espino D."/>
            <person name="Jungbluth S."/>
            <person name="Walsh D.A."/>
            <person name="Denef V.J."/>
            <person name="McMahon K.D."/>
            <person name="Konstantinidis K.T."/>
            <person name="Eloe-Fadrosh E.A."/>
            <person name="Kyrpides N.C."/>
            <person name="Woyke T."/>
        </authorList>
    </citation>
    <scope>NUCLEOTIDE SEQUENCE</scope>
    <source>
        <strain evidence="2">GVMAG-M-3300023184-86</strain>
    </source>
</reference>
<accession>A0A6C0IG81</accession>
<proteinExistence type="predicted"/>
<dbReference type="InterPro" id="IPR011009">
    <property type="entry name" value="Kinase-like_dom_sf"/>
</dbReference>
<organism evidence="2">
    <name type="scientific">viral metagenome</name>
    <dbReference type="NCBI Taxonomy" id="1070528"/>
    <lineage>
        <taxon>unclassified sequences</taxon>
        <taxon>metagenomes</taxon>
        <taxon>organismal metagenomes</taxon>
    </lineage>
</organism>
<dbReference type="PROSITE" id="PS50011">
    <property type="entry name" value="PROTEIN_KINASE_DOM"/>
    <property type="match status" value="1"/>
</dbReference>
<name>A0A6C0IG81_9ZZZZ</name>
<dbReference type="InterPro" id="IPR004147">
    <property type="entry name" value="ABC1_dom"/>
</dbReference>